<dbReference type="SUPFAM" id="SSF53697">
    <property type="entry name" value="SIS domain"/>
    <property type="match status" value="1"/>
</dbReference>
<evidence type="ECO:0000313" key="2">
    <source>
        <dbReference type="EMBL" id="PEH44001.1"/>
    </source>
</evidence>
<dbReference type="InterPro" id="IPR046348">
    <property type="entry name" value="SIS_dom_sf"/>
</dbReference>
<sequence length="72" mass="7875">MDSSVGSILKVTTEKSSNKNTLGLAVTIPEIFSPLLLIITFQLLAYRTATAKGIDLSKRIFDDFDSVLKSKI</sequence>
<dbReference type="GO" id="GO:1901135">
    <property type="term" value="P:carbohydrate derivative metabolic process"/>
    <property type="evidence" value="ECO:0007669"/>
    <property type="project" value="InterPro"/>
</dbReference>
<keyword evidence="1" id="KW-0812">Transmembrane</keyword>
<keyword evidence="1" id="KW-0472">Membrane</keyword>
<reference evidence="2 3" key="1">
    <citation type="submission" date="2017-09" db="EMBL/GenBank/DDBJ databases">
        <title>FDA dAtabase for Regulatory Grade micrObial Sequences (FDA-ARGOS): Supporting development and validation of Infectious Disease Dx tests.</title>
        <authorList>
            <person name="Minogue T."/>
            <person name="Wolcott M."/>
            <person name="Wasieloski L."/>
            <person name="Aguilar W."/>
            <person name="Moore D."/>
            <person name="Tallon L.J."/>
            <person name="Sadzewicz L."/>
            <person name="Ott S."/>
            <person name="Zhao X."/>
            <person name="Nagaraj S."/>
            <person name="Vavikolanu K."/>
            <person name="Aluvathingal J."/>
            <person name="Nadendla S."/>
            <person name="Sichtig H."/>
        </authorList>
    </citation>
    <scope>NUCLEOTIDE SEQUENCE [LARGE SCALE GENOMIC DNA]</scope>
    <source>
        <strain evidence="2 3">FDAARGOS_396</strain>
    </source>
</reference>
<comment type="caution">
    <text evidence="2">The sequence shown here is derived from an EMBL/GenBank/DDBJ whole genome shotgun (WGS) entry which is preliminary data.</text>
</comment>
<dbReference type="Gene3D" id="3.40.50.10490">
    <property type="entry name" value="Glucose-6-phosphate isomerase like protein, domain 1"/>
    <property type="match status" value="1"/>
</dbReference>
<organism evidence="2 3">
    <name type="scientific">Enterococcus durans</name>
    <dbReference type="NCBI Taxonomy" id="53345"/>
    <lineage>
        <taxon>Bacteria</taxon>
        <taxon>Bacillati</taxon>
        <taxon>Bacillota</taxon>
        <taxon>Bacilli</taxon>
        <taxon>Lactobacillales</taxon>
        <taxon>Enterococcaceae</taxon>
        <taxon>Enterococcus</taxon>
    </lineage>
</organism>
<dbReference type="GO" id="GO:0097367">
    <property type="term" value="F:carbohydrate derivative binding"/>
    <property type="evidence" value="ECO:0007669"/>
    <property type="project" value="InterPro"/>
</dbReference>
<accession>A0AB36S528</accession>
<feature type="transmembrane region" description="Helical" evidence="1">
    <location>
        <begin position="31"/>
        <end position="49"/>
    </location>
</feature>
<keyword evidence="1" id="KW-1133">Transmembrane helix</keyword>
<name>A0AB36S528_9ENTE</name>
<dbReference type="EMBL" id="PDEB01000004">
    <property type="protein sequence ID" value="PEH44001.1"/>
    <property type="molecule type" value="Genomic_DNA"/>
</dbReference>
<dbReference type="Proteomes" id="UP000220669">
    <property type="component" value="Unassembled WGS sequence"/>
</dbReference>
<proteinExistence type="predicted"/>
<dbReference type="AlphaFoldDB" id="A0AB36S528"/>
<evidence type="ECO:0000256" key="1">
    <source>
        <dbReference type="SAM" id="Phobius"/>
    </source>
</evidence>
<evidence type="ECO:0000313" key="3">
    <source>
        <dbReference type="Proteomes" id="UP000220669"/>
    </source>
</evidence>
<gene>
    <name evidence="2" type="ORF">CRM96_02755</name>
</gene>
<protein>
    <submittedName>
        <fullName evidence="2">Uncharacterized protein</fullName>
    </submittedName>
</protein>